<gene>
    <name evidence="1" type="ORF">VST7929_02928</name>
</gene>
<dbReference type="EMBL" id="CAKLDI010000002">
    <property type="protein sequence ID" value="CAH0535326.1"/>
    <property type="molecule type" value="Genomic_DNA"/>
</dbReference>
<protein>
    <submittedName>
        <fullName evidence="1">Uncharacterized protein</fullName>
    </submittedName>
</protein>
<accession>A0ABN8DVD6</accession>
<sequence length="110" mass="12708">MHFISHLDYGCDSDKHYEELQKVIFEQNGITSDEQFWYPYEVIELGSYDLQDGHEREFAICVLLVIHNVVNGTDPSNDLESKFNGQAQTLDRLPEQLRSIILSAYVEANI</sequence>
<comment type="caution">
    <text evidence="1">The sequence shown here is derived from an EMBL/GenBank/DDBJ whole genome shotgun (WGS) entry which is preliminary data.</text>
</comment>
<reference evidence="1" key="1">
    <citation type="submission" date="2021-11" db="EMBL/GenBank/DDBJ databases">
        <authorList>
            <person name="Rodrigo-Torres L."/>
            <person name="Arahal R. D."/>
            <person name="Lucena T."/>
        </authorList>
    </citation>
    <scope>NUCLEOTIDE SEQUENCE</scope>
    <source>
        <strain evidence="1">CECT 7929</strain>
    </source>
</reference>
<evidence type="ECO:0000313" key="1">
    <source>
        <dbReference type="EMBL" id="CAH0535326.1"/>
    </source>
</evidence>
<proteinExistence type="predicted"/>
<dbReference type="Proteomes" id="UP000838672">
    <property type="component" value="Unassembled WGS sequence"/>
</dbReference>
<organism evidence="1 2">
    <name type="scientific">Vibrio stylophorae</name>
    <dbReference type="NCBI Taxonomy" id="659351"/>
    <lineage>
        <taxon>Bacteria</taxon>
        <taxon>Pseudomonadati</taxon>
        <taxon>Pseudomonadota</taxon>
        <taxon>Gammaproteobacteria</taxon>
        <taxon>Vibrionales</taxon>
        <taxon>Vibrionaceae</taxon>
        <taxon>Vibrio</taxon>
    </lineage>
</organism>
<name>A0ABN8DVD6_9VIBR</name>
<evidence type="ECO:0000313" key="2">
    <source>
        <dbReference type="Proteomes" id="UP000838672"/>
    </source>
</evidence>
<keyword evidence="2" id="KW-1185">Reference proteome</keyword>